<accession>A0AAV7WKC5</accession>
<name>A0AAV7WKC5_PLEWA</name>
<evidence type="ECO:0000313" key="3">
    <source>
        <dbReference type="Proteomes" id="UP001066276"/>
    </source>
</evidence>
<dbReference type="EMBL" id="JANPWB010000001">
    <property type="protein sequence ID" value="KAJ1213411.1"/>
    <property type="molecule type" value="Genomic_DNA"/>
</dbReference>
<evidence type="ECO:0000256" key="1">
    <source>
        <dbReference type="SAM" id="MobiDB-lite"/>
    </source>
</evidence>
<dbReference type="Proteomes" id="UP001066276">
    <property type="component" value="Chromosome 1_1"/>
</dbReference>
<reference evidence="2" key="1">
    <citation type="journal article" date="2022" name="bioRxiv">
        <title>Sequencing and chromosome-scale assembly of the giantPleurodeles waltlgenome.</title>
        <authorList>
            <person name="Brown T."/>
            <person name="Elewa A."/>
            <person name="Iarovenko S."/>
            <person name="Subramanian E."/>
            <person name="Araus A.J."/>
            <person name="Petzold A."/>
            <person name="Susuki M."/>
            <person name="Suzuki K.-i.T."/>
            <person name="Hayashi T."/>
            <person name="Toyoda A."/>
            <person name="Oliveira C."/>
            <person name="Osipova E."/>
            <person name="Leigh N.D."/>
            <person name="Simon A."/>
            <person name="Yun M.H."/>
        </authorList>
    </citation>
    <scope>NUCLEOTIDE SEQUENCE</scope>
    <source>
        <strain evidence="2">20211129_DDA</strain>
        <tissue evidence="2">Liver</tissue>
    </source>
</reference>
<proteinExistence type="predicted"/>
<feature type="region of interest" description="Disordered" evidence="1">
    <location>
        <begin position="69"/>
        <end position="176"/>
    </location>
</feature>
<feature type="compositionally biased region" description="Basic and acidic residues" evidence="1">
    <location>
        <begin position="164"/>
        <end position="176"/>
    </location>
</feature>
<evidence type="ECO:0008006" key="4">
    <source>
        <dbReference type="Google" id="ProtNLM"/>
    </source>
</evidence>
<keyword evidence="3" id="KW-1185">Reference proteome</keyword>
<evidence type="ECO:0000313" key="2">
    <source>
        <dbReference type="EMBL" id="KAJ1213411.1"/>
    </source>
</evidence>
<dbReference type="AlphaFoldDB" id="A0AAV7WKC5"/>
<protein>
    <recommendedName>
        <fullName evidence="4">Basic proline-rich protein-like</fullName>
    </recommendedName>
</protein>
<sequence length="176" mass="18718">MGRIQALYLSGAGLVAPPAEWAPLIPVRARSGLRHCAVRSLRDPRGSGPRGTATPFSPLSGLAALGDVLPSPVHGHPAHRALGPRSALFVPTADSRGPGPAPPPRGRKQPRLLQARRGGRHLSPRPPQPQAIRSGPERRAAPLRGAIRRPGPPLLRHCYGLPEPRSRTHGSREAPR</sequence>
<comment type="caution">
    <text evidence="2">The sequence shown here is derived from an EMBL/GenBank/DDBJ whole genome shotgun (WGS) entry which is preliminary data.</text>
</comment>
<gene>
    <name evidence="2" type="ORF">NDU88_001048</name>
</gene>
<organism evidence="2 3">
    <name type="scientific">Pleurodeles waltl</name>
    <name type="common">Iberian ribbed newt</name>
    <dbReference type="NCBI Taxonomy" id="8319"/>
    <lineage>
        <taxon>Eukaryota</taxon>
        <taxon>Metazoa</taxon>
        <taxon>Chordata</taxon>
        <taxon>Craniata</taxon>
        <taxon>Vertebrata</taxon>
        <taxon>Euteleostomi</taxon>
        <taxon>Amphibia</taxon>
        <taxon>Batrachia</taxon>
        <taxon>Caudata</taxon>
        <taxon>Salamandroidea</taxon>
        <taxon>Salamandridae</taxon>
        <taxon>Pleurodelinae</taxon>
        <taxon>Pleurodeles</taxon>
    </lineage>
</organism>